<dbReference type="PANTHER" id="PTHR43585:SF2">
    <property type="entry name" value="ATP-GRASP ENZYME FSQD"/>
    <property type="match status" value="1"/>
</dbReference>
<dbReference type="Pfam" id="PF13535">
    <property type="entry name" value="ATP-grasp_4"/>
    <property type="match status" value="1"/>
</dbReference>
<dbReference type="EMBL" id="WVUH01000071">
    <property type="protein sequence ID" value="MBO4206518.1"/>
    <property type="molecule type" value="Genomic_DNA"/>
</dbReference>
<comment type="caution">
    <text evidence="6">The sequence shown here is derived from an EMBL/GenBank/DDBJ whole genome shotgun (WGS) entry which is preliminary data.</text>
</comment>
<keyword evidence="7" id="KW-1185">Reference proteome</keyword>
<dbReference type="Proteomes" id="UP000823521">
    <property type="component" value="Unassembled WGS sequence"/>
</dbReference>
<dbReference type="RefSeq" id="WP_208813422.1">
    <property type="nucleotide sequence ID" value="NZ_WVUH01000071.1"/>
</dbReference>
<dbReference type="Pfam" id="PF04439">
    <property type="entry name" value="Adenyl_transf"/>
    <property type="match status" value="1"/>
</dbReference>
<keyword evidence="2 4" id="KW-0547">Nucleotide-binding</keyword>
<feature type="domain" description="ATP-grasp" evidence="5">
    <location>
        <begin position="123"/>
        <end position="338"/>
    </location>
</feature>
<evidence type="ECO:0000256" key="4">
    <source>
        <dbReference type="PROSITE-ProRule" id="PRU00409"/>
    </source>
</evidence>
<name>A0ABS3VPW5_MICEH</name>
<dbReference type="SUPFAM" id="SSF81631">
    <property type="entry name" value="PAP/OAS1 substrate-binding domain"/>
    <property type="match status" value="1"/>
</dbReference>
<organism evidence="6 7">
    <name type="scientific">Micromonospora echinofusca</name>
    <dbReference type="NCBI Taxonomy" id="47858"/>
    <lineage>
        <taxon>Bacteria</taxon>
        <taxon>Bacillati</taxon>
        <taxon>Actinomycetota</taxon>
        <taxon>Actinomycetes</taxon>
        <taxon>Micromonosporales</taxon>
        <taxon>Micromonosporaceae</taxon>
        <taxon>Micromonospora</taxon>
    </lineage>
</organism>
<dbReference type="PANTHER" id="PTHR43585">
    <property type="entry name" value="FUMIPYRROLE BIOSYNTHESIS PROTEIN C"/>
    <property type="match status" value="1"/>
</dbReference>
<protein>
    <submittedName>
        <fullName evidence="6">ATP-grasp domain-containing protein</fullName>
    </submittedName>
</protein>
<dbReference type="InterPro" id="IPR043519">
    <property type="entry name" value="NT_sf"/>
</dbReference>
<evidence type="ECO:0000256" key="3">
    <source>
        <dbReference type="ARBA" id="ARBA00022840"/>
    </source>
</evidence>
<dbReference type="Gene3D" id="1.20.120.330">
    <property type="entry name" value="Nucleotidyltransferases domain 2"/>
    <property type="match status" value="1"/>
</dbReference>
<dbReference type="InterPro" id="IPR011761">
    <property type="entry name" value="ATP-grasp"/>
</dbReference>
<evidence type="ECO:0000259" key="5">
    <source>
        <dbReference type="PROSITE" id="PS50975"/>
    </source>
</evidence>
<evidence type="ECO:0000313" key="7">
    <source>
        <dbReference type="Proteomes" id="UP000823521"/>
    </source>
</evidence>
<sequence length="732" mass="79698">MDNDPCTPPHLLVVLGLGGPRSGRIIPSVAGLARVTWLVVGREQLVPEQEWQAMRAHGVTLSSVDDAAGLALATARHRKQPVDGLLAFSENAQRLGAAIAEAVEVPFNPPRTVDLLTHKDLQREALAAAGIPGPAHHAVRHDADLVPAAAHVGFPAVFKPARGAGSILATLVGSVGELHESWLRARSTFAGLRGDRHETVVLSDTTAPYMVLEQLLVGRNWHGDERLGDYASVECAIYRGTVTVLAVSDKLNLSGFRENGQLNPSTLPAERQRELTDMAVAALEALGVREGFAHVECKLTADGPRIIEVNGRPGGGFWDICAHGADYDLVAHAARAALGRGPVPVPRFVRHTGLLTPHLPDRYAGRQIEVTIDDSFVGRPGVHSLSQLRPWSFDPAMGTGKAAYAHVSGPDRESVLAHGAALDAAIRVRVLDRHGPVDQKQLLARIETWAAGRPDVVALVLTGSYARDHAPTDDLSDLDVEVVAEDFDDLLHDESWWRDLGDVWTWQIVPAFAAATTQCYPMLHVAYAGAVKVDFTLVDRVRITGMAADGALDRVYAPGYRVLLDREGLTRGLPAATGRPVAVGPMPADEFAEVVRSFWYEAPLVAKYLLRNEPWEAKLRDWTMKSLLLRMIEWHAWALRGHVADGYHRGRGLPEWADPQTWAEVQEVFGRLDADDSWRALHATMALFGRLGGETARTLRLWYPTRLDHTVRSYVAGLTPTGLSPTGTEPPR</sequence>
<dbReference type="Gene3D" id="3.30.460.10">
    <property type="entry name" value="Beta Polymerase, domain 2"/>
    <property type="match status" value="1"/>
</dbReference>
<gene>
    <name evidence="6" type="ORF">GSF22_10970</name>
</gene>
<dbReference type="InterPro" id="IPR007530">
    <property type="entry name" value="Aminoglycoside_adenylylTfrase"/>
</dbReference>
<dbReference type="Gene3D" id="3.30.470.20">
    <property type="entry name" value="ATP-grasp fold, B domain"/>
    <property type="match status" value="1"/>
</dbReference>
<evidence type="ECO:0000256" key="1">
    <source>
        <dbReference type="ARBA" id="ARBA00022598"/>
    </source>
</evidence>
<accession>A0ABS3VPW5</accession>
<evidence type="ECO:0000256" key="2">
    <source>
        <dbReference type="ARBA" id="ARBA00022741"/>
    </source>
</evidence>
<dbReference type="SUPFAM" id="SSF56059">
    <property type="entry name" value="Glutathione synthetase ATP-binding domain-like"/>
    <property type="match status" value="1"/>
</dbReference>
<proteinExistence type="predicted"/>
<dbReference type="PROSITE" id="PS50975">
    <property type="entry name" value="ATP_GRASP"/>
    <property type="match status" value="1"/>
</dbReference>
<dbReference type="InterPro" id="IPR052032">
    <property type="entry name" value="ATP-dep_AA_Ligase"/>
</dbReference>
<evidence type="ECO:0000313" key="6">
    <source>
        <dbReference type="EMBL" id="MBO4206518.1"/>
    </source>
</evidence>
<dbReference type="SUPFAM" id="SSF81301">
    <property type="entry name" value="Nucleotidyltransferase"/>
    <property type="match status" value="1"/>
</dbReference>
<reference evidence="6 7" key="1">
    <citation type="submission" date="2019-12" db="EMBL/GenBank/DDBJ databases">
        <title>Whole genome sequencing of endophytic Actinobacterium Micromonospora sp. MPMI6T.</title>
        <authorList>
            <person name="Evv R."/>
            <person name="Podile A.R."/>
        </authorList>
    </citation>
    <scope>NUCLEOTIDE SEQUENCE [LARGE SCALE GENOMIC DNA]</scope>
    <source>
        <strain evidence="6 7">MPMI6</strain>
    </source>
</reference>
<keyword evidence="3 4" id="KW-0067">ATP-binding</keyword>
<keyword evidence="1" id="KW-0436">Ligase</keyword>